<dbReference type="InterPro" id="IPR022663">
    <property type="entry name" value="DapB_C"/>
</dbReference>
<proteinExistence type="inferred from homology"/>
<dbReference type="SUPFAM" id="SSF55347">
    <property type="entry name" value="Glyceraldehyde-3-phosphate dehydrogenase-like, C-terminal domain"/>
    <property type="match status" value="1"/>
</dbReference>
<evidence type="ECO:0000256" key="4">
    <source>
        <dbReference type="ARBA" id="ARBA00022857"/>
    </source>
</evidence>
<dbReference type="Pfam" id="PF01113">
    <property type="entry name" value="DapB_N"/>
    <property type="match status" value="1"/>
</dbReference>
<evidence type="ECO:0000259" key="15">
    <source>
        <dbReference type="Pfam" id="PF05173"/>
    </source>
</evidence>
<dbReference type="GO" id="GO:0050661">
    <property type="term" value="F:NADP binding"/>
    <property type="evidence" value="ECO:0007669"/>
    <property type="project" value="UniProtKB-UniRule"/>
</dbReference>
<comment type="pathway">
    <text evidence="9 13">Amino-acid biosynthesis; L-lysine biosynthesis via DAP pathway; (S)-tetrahydrodipicolinate from L-aspartate: step 4/4.</text>
</comment>
<feature type="active site" description="Proton donor" evidence="13">
    <location>
        <position position="160"/>
    </location>
</feature>
<comment type="subunit">
    <text evidence="13">Homotetramer.</text>
</comment>
<feature type="domain" description="Dihydrodipicolinate reductase N-terminal" evidence="14">
    <location>
        <begin position="1"/>
        <end position="126"/>
    </location>
</feature>
<keyword evidence="8 13" id="KW-0457">Lysine biosynthesis</keyword>
<dbReference type="GO" id="GO:0008839">
    <property type="term" value="F:4-hydroxy-tetrahydrodipicolinate reductase"/>
    <property type="evidence" value="ECO:0007669"/>
    <property type="project" value="UniProtKB-UniRule"/>
</dbReference>
<comment type="caution">
    <text evidence="13">Was originally thought to be a dihydrodipicolinate reductase (DHDPR), catalyzing the conversion of dihydrodipicolinate to tetrahydrodipicolinate. However, it was shown in E.coli that the substrate of the enzymatic reaction is not dihydrodipicolinate (DHDP) but in fact (2S,4S)-4-hydroxy-2,3,4,5-tetrahydrodipicolinic acid (HTPA), the product released by the DapA-catalyzed reaction.</text>
</comment>
<comment type="catalytic activity">
    <reaction evidence="11 13">
        <text>(S)-2,3,4,5-tetrahydrodipicolinate + NADP(+) + H2O = (2S,4S)-4-hydroxy-2,3,4,5-tetrahydrodipicolinate + NADPH + H(+)</text>
        <dbReference type="Rhea" id="RHEA:35331"/>
        <dbReference type="ChEBI" id="CHEBI:15377"/>
        <dbReference type="ChEBI" id="CHEBI:15378"/>
        <dbReference type="ChEBI" id="CHEBI:16845"/>
        <dbReference type="ChEBI" id="CHEBI:57783"/>
        <dbReference type="ChEBI" id="CHEBI:58349"/>
        <dbReference type="ChEBI" id="CHEBI:67139"/>
        <dbReference type="EC" id="1.17.1.8"/>
    </reaction>
</comment>
<dbReference type="EMBL" id="FMJE01000002">
    <property type="protein sequence ID" value="SCM78778.1"/>
    <property type="molecule type" value="Genomic_DNA"/>
</dbReference>
<evidence type="ECO:0000259" key="14">
    <source>
        <dbReference type="Pfam" id="PF01113"/>
    </source>
</evidence>
<dbReference type="InterPro" id="IPR036291">
    <property type="entry name" value="NAD(P)-bd_dom_sf"/>
</dbReference>
<dbReference type="EC" id="1.17.1.8" evidence="10 13"/>
<feature type="binding site" evidence="13">
    <location>
        <begin position="166"/>
        <end position="167"/>
    </location>
    <ligand>
        <name>(S)-2,3,4,5-tetrahydrodipicolinate</name>
        <dbReference type="ChEBI" id="CHEBI:16845"/>
    </ligand>
</feature>
<dbReference type="GO" id="GO:0005829">
    <property type="term" value="C:cytosol"/>
    <property type="evidence" value="ECO:0007669"/>
    <property type="project" value="TreeGrafter"/>
</dbReference>
<dbReference type="GO" id="GO:0009089">
    <property type="term" value="P:lysine biosynthetic process via diaminopimelate"/>
    <property type="evidence" value="ECO:0007669"/>
    <property type="project" value="UniProtKB-UniRule"/>
</dbReference>
<comment type="similarity">
    <text evidence="1 13">Belongs to the DapB family.</text>
</comment>
<dbReference type="NCBIfam" id="TIGR00036">
    <property type="entry name" value="dapB"/>
    <property type="match status" value="1"/>
</dbReference>
<evidence type="ECO:0000256" key="13">
    <source>
        <dbReference type="HAMAP-Rule" id="MF_00102"/>
    </source>
</evidence>
<feature type="binding site" evidence="13">
    <location>
        <position position="48"/>
    </location>
    <ligand>
        <name>NADP(+)</name>
        <dbReference type="ChEBI" id="CHEBI:58349"/>
    </ligand>
</feature>
<comment type="catalytic activity">
    <reaction evidence="12 13">
        <text>(S)-2,3,4,5-tetrahydrodipicolinate + NAD(+) + H2O = (2S,4S)-4-hydroxy-2,3,4,5-tetrahydrodipicolinate + NADH + H(+)</text>
        <dbReference type="Rhea" id="RHEA:35323"/>
        <dbReference type="ChEBI" id="CHEBI:15377"/>
        <dbReference type="ChEBI" id="CHEBI:15378"/>
        <dbReference type="ChEBI" id="CHEBI:16845"/>
        <dbReference type="ChEBI" id="CHEBI:57540"/>
        <dbReference type="ChEBI" id="CHEBI:57945"/>
        <dbReference type="ChEBI" id="CHEBI:67139"/>
        <dbReference type="EC" id="1.17.1.8"/>
    </reaction>
</comment>
<comment type="caution">
    <text evidence="13">Lacks conserved residue(s) required for the propagation of feature annotation.</text>
</comment>
<dbReference type="CDD" id="cd02274">
    <property type="entry name" value="DHDPR_N"/>
    <property type="match status" value="1"/>
</dbReference>
<evidence type="ECO:0000256" key="9">
    <source>
        <dbReference type="ARBA" id="ARBA00037922"/>
    </source>
</evidence>
<feature type="domain" description="Dihydrodipicolinate reductase C-terminal" evidence="15">
    <location>
        <begin position="130"/>
        <end position="245"/>
    </location>
</feature>
<dbReference type="PANTHER" id="PTHR20836">
    <property type="entry name" value="DIHYDRODIPICOLINATE REDUCTASE"/>
    <property type="match status" value="1"/>
</dbReference>
<dbReference type="UniPathway" id="UPA00034">
    <property type="reaction ID" value="UER00018"/>
</dbReference>
<dbReference type="AlphaFoldDB" id="A0A212LMM6"/>
<comment type="subcellular location">
    <subcellularLocation>
        <location evidence="13">Cytoplasm</location>
    </subcellularLocation>
</comment>
<comment type="function">
    <text evidence="13">Catalyzes the conversion of 4-hydroxy-tetrahydrodipicolinate (HTPA) to tetrahydrodipicolinate.</text>
</comment>
<feature type="binding site" evidence="13">
    <location>
        <begin position="98"/>
        <end position="100"/>
    </location>
    <ligand>
        <name>NAD(+)</name>
        <dbReference type="ChEBI" id="CHEBI:57540"/>
    </ligand>
</feature>
<evidence type="ECO:0000256" key="1">
    <source>
        <dbReference type="ARBA" id="ARBA00006642"/>
    </source>
</evidence>
<dbReference type="HAMAP" id="MF_00102">
    <property type="entry name" value="DapB"/>
    <property type="match status" value="1"/>
</dbReference>
<gene>
    <name evidence="13 16" type="primary">dapB</name>
    <name evidence="16" type="ORF">KL86SPO_20235</name>
</gene>
<dbReference type="PROSITE" id="PS01298">
    <property type="entry name" value="DAPB"/>
    <property type="match status" value="1"/>
</dbReference>
<keyword evidence="5 13" id="KW-0220">Diaminopimelate biosynthesis</keyword>
<dbReference type="Gene3D" id="3.30.360.10">
    <property type="entry name" value="Dihydrodipicolinate Reductase, domain 2"/>
    <property type="match status" value="1"/>
</dbReference>
<dbReference type="Gene3D" id="3.40.50.720">
    <property type="entry name" value="NAD(P)-binding Rossmann-like Domain"/>
    <property type="match status" value="1"/>
</dbReference>
<evidence type="ECO:0000313" key="16">
    <source>
        <dbReference type="EMBL" id="SCM78778.1"/>
    </source>
</evidence>
<dbReference type="GO" id="GO:0016726">
    <property type="term" value="F:oxidoreductase activity, acting on CH or CH2 groups, NAD or NADP as acceptor"/>
    <property type="evidence" value="ECO:0007669"/>
    <property type="project" value="UniProtKB-UniRule"/>
</dbReference>
<evidence type="ECO:0000256" key="2">
    <source>
        <dbReference type="ARBA" id="ARBA00022490"/>
    </source>
</evidence>
<organism evidence="16">
    <name type="scientific">uncultured Sporomusa sp</name>
    <dbReference type="NCBI Taxonomy" id="307249"/>
    <lineage>
        <taxon>Bacteria</taxon>
        <taxon>Bacillati</taxon>
        <taxon>Bacillota</taxon>
        <taxon>Negativicutes</taxon>
        <taxon>Selenomonadales</taxon>
        <taxon>Sporomusaceae</taxon>
        <taxon>Sporomusa</taxon>
        <taxon>environmental samples</taxon>
    </lineage>
</organism>
<keyword evidence="2 13" id="KW-0963">Cytoplasm</keyword>
<keyword evidence="7 13" id="KW-0520">NAD</keyword>
<evidence type="ECO:0000256" key="8">
    <source>
        <dbReference type="ARBA" id="ARBA00023154"/>
    </source>
</evidence>
<dbReference type="GO" id="GO:0051287">
    <property type="term" value="F:NAD binding"/>
    <property type="evidence" value="ECO:0007669"/>
    <property type="project" value="UniProtKB-UniRule"/>
</dbReference>
<dbReference type="RefSeq" id="WP_288183248.1">
    <property type="nucleotide sequence ID" value="NZ_LT608335.1"/>
</dbReference>
<dbReference type="PIRSF" id="PIRSF000161">
    <property type="entry name" value="DHPR"/>
    <property type="match status" value="1"/>
</dbReference>
<dbReference type="SUPFAM" id="SSF51735">
    <property type="entry name" value="NAD(P)-binding Rossmann-fold domains"/>
    <property type="match status" value="1"/>
</dbReference>
<evidence type="ECO:0000256" key="11">
    <source>
        <dbReference type="ARBA" id="ARBA00049080"/>
    </source>
</evidence>
<accession>A0A212LMM6</accession>
<feature type="binding site" evidence="13">
    <location>
        <position position="157"/>
    </location>
    <ligand>
        <name>(S)-2,3,4,5-tetrahydrodipicolinate</name>
        <dbReference type="ChEBI" id="CHEBI:16845"/>
    </ligand>
</feature>
<dbReference type="GO" id="GO:0019877">
    <property type="term" value="P:diaminopimelate biosynthetic process"/>
    <property type="evidence" value="ECO:0007669"/>
    <property type="project" value="UniProtKB-UniRule"/>
</dbReference>
<evidence type="ECO:0000256" key="5">
    <source>
        <dbReference type="ARBA" id="ARBA00022915"/>
    </source>
</evidence>
<evidence type="ECO:0000256" key="10">
    <source>
        <dbReference type="ARBA" id="ARBA00038983"/>
    </source>
</evidence>
<name>A0A212LMM6_9FIRM</name>
<dbReference type="PANTHER" id="PTHR20836:SF0">
    <property type="entry name" value="4-HYDROXY-TETRAHYDRODIPICOLINATE REDUCTASE 1, CHLOROPLASTIC-RELATED"/>
    <property type="match status" value="1"/>
</dbReference>
<evidence type="ECO:0000256" key="6">
    <source>
        <dbReference type="ARBA" id="ARBA00023002"/>
    </source>
</evidence>
<evidence type="ECO:0000256" key="7">
    <source>
        <dbReference type="ARBA" id="ARBA00023027"/>
    </source>
</evidence>
<sequence length="272" mass="30350">MKIALVGLGRTGRIVAEYLLEQDALAMVLCKPNSLSANRDLGELLNIKPTGIMLETTAHLEKKLFHKKPDVLIDFSSHHFLKENIHTLAKCGVNVVTAVTEYDRAEIEKFKALADKGNIGIVMAPNITYGVNVLMLMAEIAAEILGDYDFDVFEEHHKYKKDRPSGTAMKIANKIRNGLATQKEIPEHVVRAGGIVGKHKVSICGEFDKIEISHESFSRVAFAQGAYKAAQFIAGKTGFYEMSDIFDTERRQRRQHAVMHSQTIELEKEDPA</sequence>
<dbReference type="InterPro" id="IPR022664">
    <property type="entry name" value="DapB_N_CS"/>
</dbReference>
<dbReference type="Pfam" id="PF05173">
    <property type="entry name" value="DapB_C"/>
    <property type="match status" value="1"/>
</dbReference>
<keyword evidence="3 13" id="KW-0028">Amino-acid biosynthesis</keyword>
<protein>
    <recommendedName>
        <fullName evidence="10 13">4-hydroxy-tetrahydrodipicolinate reductase</fullName>
        <shortName evidence="13">HTPA reductase</shortName>
        <ecNumber evidence="10 13">1.17.1.8</ecNumber>
    </recommendedName>
</protein>
<keyword evidence="4 13" id="KW-0521">NADP</keyword>
<evidence type="ECO:0000256" key="12">
    <source>
        <dbReference type="ARBA" id="ARBA00049396"/>
    </source>
</evidence>
<evidence type="ECO:0000256" key="3">
    <source>
        <dbReference type="ARBA" id="ARBA00022605"/>
    </source>
</evidence>
<feature type="active site" description="Proton donor/acceptor" evidence="13">
    <location>
        <position position="156"/>
    </location>
</feature>
<dbReference type="InterPro" id="IPR023940">
    <property type="entry name" value="DHDPR_bac"/>
</dbReference>
<keyword evidence="6 13" id="KW-0560">Oxidoreductase</keyword>
<dbReference type="InterPro" id="IPR000846">
    <property type="entry name" value="DapB_N"/>
</dbReference>
<reference evidence="16" key="1">
    <citation type="submission" date="2016-08" db="EMBL/GenBank/DDBJ databases">
        <authorList>
            <person name="Seilhamer J.J."/>
        </authorList>
    </citation>
    <scope>NUCLEOTIDE SEQUENCE</scope>
    <source>
        <strain evidence="16">86</strain>
    </source>
</reference>